<comment type="caution">
    <text evidence="1">The sequence shown here is derived from an EMBL/GenBank/DDBJ whole genome shotgun (WGS) entry which is preliminary data.</text>
</comment>
<protein>
    <submittedName>
        <fullName evidence="1">Uncharacterized protein</fullName>
    </submittedName>
</protein>
<name>A0A5B7GVY4_PORTR</name>
<proteinExistence type="predicted"/>
<reference evidence="1 2" key="1">
    <citation type="submission" date="2019-05" db="EMBL/GenBank/DDBJ databases">
        <title>Another draft genome of Portunus trituberculatus and its Hox gene families provides insights of decapod evolution.</title>
        <authorList>
            <person name="Jeong J.-H."/>
            <person name="Song I."/>
            <person name="Kim S."/>
            <person name="Choi T."/>
            <person name="Kim D."/>
            <person name="Ryu S."/>
            <person name="Kim W."/>
        </authorList>
    </citation>
    <scope>NUCLEOTIDE SEQUENCE [LARGE SCALE GENOMIC DNA]</scope>
    <source>
        <tissue evidence="1">Muscle</tissue>
    </source>
</reference>
<dbReference type="AlphaFoldDB" id="A0A5B7GVY4"/>
<gene>
    <name evidence="1" type="ORF">E2C01_055880</name>
</gene>
<evidence type="ECO:0000313" key="2">
    <source>
        <dbReference type="Proteomes" id="UP000324222"/>
    </source>
</evidence>
<dbReference type="EMBL" id="VSRR010018951">
    <property type="protein sequence ID" value="MPC61803.1"/>
    <property type="molecule type" value="Genomic_DNA"/>
</dbReference>
<organism evidence="1 2">
    <name type="scientific">Portunus trituberculatus</name>
    <name type="common">Swimming crab</name>
    <name type="synonym">Neptunus trituberculatus</name>
    <dbReference type="NCBI Taxonomy" id="210409"/>
    <lineage>
        <taxon>Eukaryota</taxon>
        <taxon>Metazoa</taxon>
        <taxon>Ecdysozoa</taxon>
        <taxon>Arthropoda</taxon>
        <taxon>Crustacea</taxon>
        <taxon>Multicrustacea</taxon>
        <taxon>Malacostraca</taxon>
        <taxon>Eumalacostraca</taxon>
        <taxon>Eucarida</taxon>
        <taxon>Decapoda</taxon>
        <taxon>Pleocyemata</taxon>
        <taxon>Brachyura</taxon>
        <taxon>Eubrachyura</taxon>
        <taxon>Portunoidea</taxon>
        <taxon>Portunidae</taxon>
        <taxon>Portuninae</taxon>
        <taxon>Portunus</taxon>
    </lineage>
</organism>
<dbReference type="Proteomes" id="UP000324222">
    <property type="component" value="Unassembled WGS sequence"/>
</dbReference>
<keyword evidence="2" id="KW-1185">Reference proteome</keyword>
<evidence type="ECO:0000313" key="1">
    <source>
        <dbReference type="EMBL" id="MPC61803.1"/>
    </source>
</evidence>
<sequence length="62" mass="7611">MRNISLQFKRRRKELSLTFIHINSFNTRTHFYLKICALLHHFIDIRKGLWRSENYSPQSSLF</sequence>
<accession>A0A5B7GVY4</accession>